<dbReference type="SUPFAM" id="SSF53067">
    <property type="entry name" value="Actin-like ATPase domain"/>
    <property type="match status" value="1"/>
</dbReference>
<comment type="similarity">
    <text evidence="1">Belongs to the ROK (NagC/XylR) family.</text>
</comment>
<evidence type="ECO:0000313" key="3">
    <source>
        <dbReference type="Proteomes" id="UP000273119"/>
    </source>
</evidence>
<dbReference type="Pfam" id="PF00480">
    <property type="entry name" value="ROK"/>
    <property type="match status" value="1"/>
</dbReference>
<sequence length="312" mass="31258">MPEAPGPLLLFDVGGTDVKAAVAHGPDGVLGPVTRVPVQVGDASGAALVEQLAGLAARLLPSQRPAAVGLLIPGIVDEAARISVFAANLGLRRAPLADALAARLGVPVGLGHDVGMAAEAELLEGAGAHDAASVLVAVIGTGIAASAFMDGRRVAAPGAGELGHVPVPGGLQCSCGAVGCLETVASAAAIAREYERRTGVRVRGAEEVLRRGQQGDSVAIEVWAGAVEALAFGLHWCIGLFGTDRVIVGGGLSGAGEQLLSPLRAALARRLSFMPVPELVTATLGADAGLRGARLVALRRLEQAHAEQGSQS</sequence>
<evidence type="ECO:0000256" key="1">
    <source>
        <dbReference type="ARBA" id="ARBA00006479"/>
    </source>
</evidence>
<dbReference type="PANTHER" id="PTHR18964">
    <property type="entry name" value="ROK (REPRESSOR, ORF, KINASE) FAMILY"/>
    <property type="match status" value="1"/>
</dbReference>
<keyword evidence="3" id="KW-1185">Reference proteome</keyword>
<evidence type="ECO:0000313" key="2">
    <source>
        <dbReference type="EMBL" id="RKW69577.1"/>
    </source>
</evidence>
<reference evidence="2 3" key="1">
    <citation type="submission" date="2018-07" db="EMBL/GenBank/DDBJ databases">
        <title>Arthrobacter sp. nov., isolated from raw cow's milk with high bacterial count.</title>
        <authorList>
            <person name="Hahne J."/>
            <person name="Isele D."/>
            <person name="Lipski A."/>
        </authorList>
    </citation>
    <scope>NUCLEOTIDE SEQUENCE [LARGE SCALE GENOMIC DNA]</scope>
    <source>
        <strain evidence="2 3">JZ R-183</strain>
    </source>
</reference>
<protein>
    <submittedName>
        <fullName evidence="2">ROK family protein</fullName>
    </submittedName>
</protein>
<comment type="caution">
    <text evidence="2">The sequence shown here is derived from an EMBL/GenBank/DDBJ whole genome shotgun (WGS) entry which is preliminary data.</text>
</comment>
<dbReference type="Proteomes" id="UP000273119">
    <property type="component" value="Unassembled WGS sequence"/>
</dbReference>
<dbReference type="PANTHER" id="PTHR18964:SF149">
    <property type="entry name" value="BIFUNCTIONAL UDP-N-ACETYLGLUCOSAMINE 2-EPIMERASE_N-ACETYLMANNOSAMINE KINASE"/>
    <property type="match status" value="1"/>
</dbReference>
<accession>A0A496PGH5</accession>
<dbReference type="InterPro" id="IPR000600">
    <property type="entry name" value="ROK"/>
</dbReference>
<dbReference type="InterPro" id="IPR043129">
    <property type="entry name" value="ATPase_NBD"/>
</dbReference>
<dbReference type="AlphaFoldDB" id="A0A496PGH5"/>
<organism evidence="2 3">
    <name type="scientific">Galactobacter caseinivorans</name>
    <dbReference type="NCBI Taxonomy" id="2676123"/>
    <lineage>
        <taxon>Bacteria</taxon>
        <taxon>Bacillati</taxon>
        <taxon>Actinomycetota</taxon>
        <taxon>Actinomycetes</taxon>
        <taxon>Micrococcales</taxon>
        <taxon>Micrococcaceae</taxon>
        <taxon>Galactobacter</taxon>
    </lineage>
</organism>
<proteinExistence type="inferred from homology"/>
<gene>
    <name evidence="2" type="ORF">DWQ67_12330</name>
</gene>
<dbReference type="RefSeq" id="WP_121485907.1">
    <property type="nucleotide sequence ID" value="NZ_QQXL01000008.1"/>
</dbReference>
<dbReference type="EMBL" id="QQXL01000008">
    <property type="protein sequence ID" value="RKW69577.1"/>
    <property type="molecule type" value="Genomic_DNA"/>
</dbReference>
<dbReference type="Gene3D" id="3.30.420.40">
    <property type="match status" value="2"/>
</dbReference>
<name>A0A496PGH5_9MICC</name>